<comment type="similarity">
    <text evidence="1 3">Belongs to the Nudix hydrolase family.</text>
</comment>
<dbReference type="InterPro" id="IPR015797">
    <property type="entry name" value="NUDIX_hydrolase-like_dom_sf"/>
</dbReference>
<dbReference type="PANTHER" id="PTHR43736">
    <property type="entry name" value="ADP-RIBOSE PYROPHOSPHATASE"/>
    <property type="match status" value="1"/>
</dbReference>
<dbReference type="PROSITE" id="PS51462">
    <property type="entry name" value="NUDIX"/>
    <property type="match status" value="1"/>
</dbReference>
<reference evidence="5 6" key="1">
    <citation type="submission" date="2020-08" db="EMBL/GenBank/DDBJ databases">
        <title>A Genomic Blueprint of the Chicken Gut Microbiome.</title>
        <authorList>
            <person name="Gilroy R."/>
            <person name="Ravi A."/>
            <person name="Getino M."/>
            <person name="Pursley I."/>
            <person name="Horton D.L."/>
            <person name="Alikhan N.-F."/>
            <person name="Baker D."/>
            <person name="Gharbi K."/>
            <person name="Hall N."/>
            <person name="Watson M."/>
            <person name="Adriaenssens E.M."/>
            <person name="Foster-Nyarko E."/>
            <person name="Jarju S."/>
            <person name="Secka A."/>
            <person name="Antonio M."/>
            <person name="Oren A."/>
            <person name="Chaudhuri R."/>
            <person name="La Ragione R.M."/>
            <person name="Hildebrand F."/>
            <person name="Pallen M.J."/>
        </authorList>
    </citation>
    <scope>NUCLEOTIDE SEQUENCE [LARGE SCALE GENOMIC DNA]</scope>
    <source>
        <strain evidence="5 6">Sa2BUA9</strain>
    </source>
</reference>
<dbReference type="CDD" id="cd02883">
    <property type="entry name" value="NUDIX_Hydrolase"/>
    <property type="match status" value="1"/>
</dbReference>
<dbReference type="InterPro" id="IPR020084">
    <property type="entry name" value="NUDIX_hydrolase_CS"/>
</dbReference>
<dbReference type="Proteomes" id="UP000640786">
    <property type="component" value="Unassembled WGS sequence"/>
</dbReference>
<evidence type="ECO:0000259" key="4">
    <source>
        <dbReference type="PROSITE" id="PS51462"/>
    </source>
</evidence>
<dbReference type="InterPro" id="IPR000086">
    <property type="entry name" value="NUDIX_hydrolase_dom"/>
</dbReference>
<name>A0ABR8R8A3_9BACI</name>
<evidence type="ECO:0000256" key="3">
    <source>
        <dbReference type="RuleBase" id="RU003476"/>
    </source>
</evidence>
<evidence type="ECO:0000256" key="1">
    <source>
        <dbReference type="ARBA" id="ARBA00005582"/>
    </source>
</evidence>
<evidence type="ECO:0000256" key="2">
    <source>
        <dbReference type="ARBA" id="ARBA00022801"/>
    </source>
</evidence>
<dbReference type="PRINTS" id="PR00502">
    <property type="entry name" value="NUDIXFAMILY"/>
</dbReference>
<organism evidence="5 6">
    <name type="scientific">Psychrobacillus faecigallinarum</name>
    <dbReference type="NCBI Taxonomy" id="2762235"/>
    <lineage>
        <taxon>Bacteria</taxon>
        <taxon>Bacillati</taxon>
        <taxon>Bacillota</taxon>
        <taxon>Bacilli</taxon>
        <taxon>Bacillales</taxon>
        <taxon>Bacillaceae</taxon>
        <taxon>Psychrobacillus</taxon>
    </lineage>
</organism>
<dbReference type="InterPro" id="IPR020476">
    <property type="entry name" value="Nudix_hydrolase"/>
</dbReference>
<dbReference type="Pfam" id="PF00293">
    <property type="entry name" value="NUDIX"/>
    <property type="match status" value="1"/>
</dbReference>
<dbReference type="EMBL" id="JACSQO010000003">
    <property type="protein sequence ID" value="MBD7944038.1"/>
    <property type="molecule type" value="Genomic_DNA"/>
</dbReference>
<evidence type="ECO:0000313" key="5">
    <source>
        <dbReference type="EMBL" id="MBD7944038.1"/>
    </source>
</evidence>
<sequence>MENVKVVYILLFDESGKQVLMVKNKGGHGSYYTLPGGRVEKGETLQEAAIRETKEETGIDIAIEGIIFVNEAFIENVKQHSIFITFKGKRIGGDLVLSRPDEIEEIVWMDVASAEKFIHIPAKLEGLFSQQILVPYFNRGEVAHKY</sequence>
<evidence type="ECO:0000313" key="6">
    <source>
        <dbReference type="Proteomes" id="UP000640786"/>
    </source>
</evidence>
<dbReference type="SUPFAM" id="SSF55811">
    <property type="entry name" value="Nudix"/>
    <property type="match status" value="1"/>
</dbReference>
<feature type="domain" description="Nudix hydrolase" evidence="4">
    <location>
        <begin position="2"/>
        <end position="134"/>
    </location>
</feature>
<dbReference type="Gene3D" id="3.90.79.10">
    <property type="entry name" value="Nucleoside Triphosphate Pyrophosphohydrolase"/>
    <property type="match status" value="1"/>
</dbReference>
<dbReference type="PANTHER" id="PTHR43736:SF1">
    <property type="entry name" value="DIHYDRONEOPTERIN TRIPHOSPHATE DIPHOSPHATASE"/>
    <property type="match status" value="1"/>
</dbReference>
<gene>
    <name evidence="5" type="ORF">H9650_07890</name>
</gene>
<proteinExistence type="inferred from homology"/>
<dbReference type="PROSITE" id="PS00893">
    <property type="entry name" value="NUDIX_BOX"/>
    <property type="match status" value="1"/>
</dbReference>
<keyword evidence="6" id="KW-1185">Reference proteome</keyword>
<keyword evidence="2 3" id="KW-0378">Hydrolase</keyword>
<accession>A0ABR8R8A3</accession>
<dbReference type="GO" id="GO:0016787">
    <property type="term" value="F:hydrolase activity"/>
    <property type="evidence" value="ECO:0007669"/>
    <property type="project" value="UniProtKB-KW"/>
</dbReference>
<protein>
    <submittedName>
        <fullName evidence="5">NUDIX hydrolase</fullName>
    </submittedName>
</protein>
<comment type="caution">
    <text evidence="5">The sequence shown here is derived from an EMBL/GenBank/DDBJ whole genome shotgun (WGS) entry which is preliminary data.</text>
</comment>
<dbReference type="RefSeq" id="WP_154311568.1">
    <property type="nucleotide sequence ID" value="NZ_JACSQO010000003.1"/>
</dbReference>